<evidence type="ECO:0000256" key="1">
    <source>
        <dbReference type="SAM" id="MobiDB-lite"/>
    </source>
</evidence>
<gene>
    <name evidence="2" type="ORF">CSUB01_00429</name>
</gene>
<organism evidence="2 3">
    <name type="scientific">Colletotrichum sublineola</name>
    <name type="common">Sorghum anthracnose fungus</name>
    <dbReference type="NCBI Taxonomy" id="1173701"/>
    <lineage>
        <taxon>Eukaryota</taxon>
        <taxon>Fungi</taxon>
        <taxon>Dikarya</taxon>
        <taxon>Ascomycota</taxon>
        <taxon>Pezizomycotina</taxon>
        <taxon>Sordariomycetes</taxon>
        <taxon>Hypocreomycetidae</taxon>
        <taxon>Glomerellales</taxon>
        <taxon>Glomerellaceae</taxon>
        <taxon>Colletotrichum</taxon>
        <taxon>Colletotrichum graminicola species complex</taxon>
    </lineage>
</organism>
<evidence type="ECO:0000313" key="3">
    <source>
        <dbReference type="Proteomes" id="UP000027238"/>
    </source>
</evidence>
<dbReference type="HOGENOM" id="CLU_2183794_0_0_1"/>
<dbReference type="EMBL" id="JMSE01001129">
    <property type="protein sequence ID" value="KDN64472.1"/>
    <property type="molecule type" value="Genomic_DNA"/>
</dbReference>
<reference evidence="3" key="1">
    <citation type="journal article" date="2014" name="Genome Announc.">
        <title>Draft genome sequence of Colletotrichum sublineola, a destructive pathogen of cultivated sorghum.</title>
        <authorList>
            <person name="Baroncelli R."/>
            <person name="Sanz-Martin J.M."/>
            <person name="Rech G.E."/>
            <person name="Sukno S.A."/>
            <person name="Thon M.R."/>
        </authorList>
    </citation>
    <scope>NUCLEOTIDE SEQUENCE [LARGE SCALE GENOMIC DNA]</scope>
    <source>
        <strain evidence="3">TX430BB</strain>
    </source>
</reference>
<accession>A0A066X679</accession>
<dbReference type="Proteomes" id="UP000027238">
    <property type="component" value="Unassembled WGS sequence"/>
</dbReference>
<evidence type="ECO:0000313" key="2">
    <source>
        <dbReference type="EMBL" id="KDN64472.1"/>
    </source>
</evidence>
<name>A0A066X679_COLSU</name>
<comment type="caution">
    <text evidence="2">The sequence shown here is derived from an EMBL/GenBank/DDBJ whole genome shotgun (WGS) entry which is preliminary data.</text>
</comment>
<feature type="region of interest" description="Disordered" evidence="1">
    <location>
        <begin position="22"/>
        <end position="51"/>
    </location>
</feature>
<protein>
    <submittedName>
        <fullName evidence="2">Uncharacterized protein</fullName>
    </submittedName>
</protein>
<sequence length="109" mass="12204">MHDIRPFLESWAERERKQVSIGLLSDEDERPDGLRAPYVGSPRGKGSPPRIVEGLDPGLLLLGLLDCGEEKEAAGAGAATRQWLCPVRELRQRHLRPREADFLALTVMY</sequence>
<proteinExistence type="predicted"/>
<dbReference type="AlphaFoldDB" id="A0A066X679"/>
<keyword evidence="3" id="KW-1185">Reference proteome</keyword>